<reference evidence="17" key="3">
    <citation type="submission" date="2015-06" db="UniProtKB">
        <authorList>
            <consortium name="EnsemblMetazoa"/>
        </authorList>
    </citation>
    <scope>IDENTIFICATION</scope>
</reference>
<dbReference type="EC" id="2.6.1.5" evidence="5 13"/>
<dbReference type="AlphaFoldDB" id="R7UIX6"/>
<reference evidence="16 18" key="2">
    <citation type="journal article" date="2013" name="Nature">
        <title>Insights into bilaterian evolution from three spiralian genomes.</title>
        <authorList>
            <person name="Simakov O."/>
            <person name="Marletaz F."/>
            <person name="Cho S.J."/>
            <person name="Edsinger-Gonzales E."/>
            <person name="Havlak P."/>
            <person name="Hellsten U."/>
            <person name="Kuo D.H."/>
            <person name="Larsson T."/>
            <person name="Lv J."/>
            <person name="Arendt D."/>
            <person name="Savage R."/>
            <person name="Osoegawa K."/>
            <person name="de Jong P."/>
            <person name="Grimwood J."/>
            <person name="Chapman J.A."/>
            <person name="Shapiro H."/>
            <person name="Aerts A."/>
            <person name="Otillar R.P."/>
            <person name="Terry A.Y."/>
            <person name="Boore J.L."/>
            <person name="Grigoriev I.V."/>
            <person name="Lindberg D.R."/>
            <person name="Seaver E.C."/>
            <person name="Weisblat D.A."/>
            <person name="Putnam N.H."/>
            <person name="Rokhsar D.S."/>
        </authorList>
    </citation>
    <scope>NUCLEOTIDE SEQUENCE</scope>
    <source>
        <strain evidence="16 18">I ESC-2004</strain>
    </source>
</reference>
<dbReference type="EnsemblMetazoa" id="CapteT162073">
    <property type="protein sequence ID" value="CapteP162073"/>
    <property type="gene ID" value="CapteG162073"/>
</dbReference>
<evidence type="ECO:0000256" key="10">
    <source>
        <dbReference type="ARBA" id="ARBA00022898"/>
    </source>
</evidence>
<dbReference type="EMBL" id="KB303371">
    <property type="protein sequence ID" value="ELU03237.1"/>
    <property type="molecule type" value="Genomic_DNA"/>
</dbReference>
<dbReference type="InterPro" id="IPR015422">
    <property type="entry name" value="PyrdxlP-dep_Trfase_small"/>
</dbReference>
<gene>
    <name evidence="16" type="ORF">CAPTEDRAFT_162073</name>
</gene>
<dbReference type="InterPro" id="IPR004838">
    <property type="entry name" value="NHTrfase_class1_PyrdxlP-BS"/>
</dbReference>
<comment type="subunit">
    <text evidence="4 13">Homodimer.</text>
</comment>
<evidence type="ECO:0000259" key="15">
    <source>
        <dbReference type="Pfam" id="PF00155"/>
    </source>
</evidence>
<comment type="pathway">
    <text evidence="2 13">Amino-acid degradation; L-phenylalanine degradation; acetoacetate and fumarate from L-phenylalanine: step 2/6.</text>
</comment>
<comment type="cofactor">
    <cofactor evidence="1 13 14">
        <name>pyridoxal 5'-phosphate</name>
        <dbReference type="ChEBI" id="CHEBI:597326"/>
    </cofactor>
</comment>
<dbReference type="InterPro" id="IPR005957">
    <property type="entry name" value="Tyrosine_aminoTrfase"/>
</dbReference>
<evidence type="ECO:0000313" key="18">
    <source>
        <dbReference type="Proteomes" id="UP000014760"/>
    </source>
</evidence>
<dbReference type="PIRSF" id="PIRSF000517">
    <property type="entry name" value="Tyr_transaminase"/>
    <property type="match status" value="1"/>
</dbReference>
<evidence type="ECO:0000256" key="7">
    <source>
        <dbReference type="ARBA" id="ARBA00022576"/>
    </source>
</evidence>
<keyword evidence="10 13" id="KW-0663">Pyridoxal phosphate</keyword>
<keyword evidence="11" id="KW-0585">Phenylalanine catabolism</keyword>
<protein>
    <recommendedName>
        <fullName evidence="6 13">Tyrosine aminotransferase</fullName>
        <shortName evidence="13">TAT</shortName>
        <ecNumber evidence="5 13">2.6.1.5</ecNumber>
    </recommendedName>
</protein>
<evidence type="ECO:0000256" key="14">
    <source>
        <dbReference type="PIRSR" id="PIRSR000517-1"/>
    </source>
</evidence>
<evidence type="ECO:0000313" key="17">
    <source>
        <dbReference type="EnsemblMetazoa" id="CapteP162073"/>
    </source>
</evidence>
<keyword evidence="18" id="KW-1185">Reference proteome</keyword>
<evidence type="ECO:0000256" key="4">
    <source>
        <dbReference type="ARBA" id="ARBA00011738"/>
    </source>
</evidence>
<dbReference type="Proteomes" id="UP000014760">
    <property type="component" value="Unassembled WGS sequence"/>
</dbReference>
<dbReference type="PROSITE" id="PS00105">
    <property type="entry name" value="AA_TRANSFER_CLASS_1"/>
    <property type="match status" value="1"/>
</dbReference>
<name>R7UIX6_CAPTE</name>
<evidence type="ECO:0000256" key="3">
    <source>
        <dbReference type="ARBA" id="ARBA00007441"/>
    </source>
</evidence>
<dbReference type="NCBIfam" id="TIGR01265">
    <property type="entry name" value="tyr_nico_aTase"/>
    <property type="match status" value="1"/>
</dbReference>
<dbReference type="SUPFAM" id="SSF53383">
    <property type="entry name" value="PLP-dependent transferases"/>
    <property type="match status" value="1"/>
</dbReference>
<proteinExistence type="inferred from homology"/>
<sequence>MAKNTSNPIRKIVDGMKLTPNPNKEMIALSIGDPTVFGNLLPAEVVNAAVVESVKDCKHNGYAPSVGYEKARQAVADHYSLPSAPLTSQDVIFASGCSSALDLAISVLANEGQNILVPRPGFSLYQTLANSLGISVRHYDLLPDHGWQIDLGHMESLLDDHTAAIVVNNPSNPCGSVFSQEHIKDILKIADKNKVPIIADEIYAHFVFPGHEYFSMASQTEDVPIISAGGLTKRYLVPGWRMGWLTIHDRHDAFKNEIRPGLLALTTRILGPNTLIQGALETILTKTPQEFFDSTIAVVKANADIAFEALSKIPGLKPVMPSGAMYMMVGIDMEKFPEFHDDKEFASAMVTEQSVFCLPAQCFKYPDYFRVVLTVPQEKLQVACERIEEFCRDHYTVTNGANGME</sequence>
<evidence type="ECO:0000256" key="8">
    <source>
        <dbReference type="ARBA" id="ARBA00022679"/>
    </source>
</evidence>
<evidence type="ECO:0000256" key="9">
    <source>
        <dbReference type="ARBA" id="ARBA00022878"/>
    </source>
</evidence>
<evidence type="ECO:0000256" key="5">
    <source>
        <dbReference type="ARBA" id="ARBA00012749"/>
    </source>
</evidence>
<evidence type="ECO:0000313" key="16">
    <source>
        <dbReference type="EMBL" id="ELU03237.1"/>
    </source>
</evidence>
<dbReference type="GO" id="GO:0004838">
    <property type="term" value="F:L-tyrosine-2-oxoglutarate transaminase activity"/>
    <property type="evidence" value="ECO:0007669"/>
    <property type="project" value="UniProtKB-UniRule"/>
</dbReference>
<dbReference type="EMBL" id="AMQN01008542">
    <property type="status" value="NOT_ANNOTATED_CDS"/>
    <property type="molecule type" value="Genomic_DNA"/>
</dbReference>
<dbReference type="CDD" id="cd00609">
    <property type="entry name" value="AAT_like"/>
    <property type="match status" value="1"/>
</dbReference>
<keyword evidence="8" id="KW-0808">Transferase</keyword>
<evidence type="ECO:0000256" key="1">
    <source>
        <dbReference type="ARBA" id="ARBA00001933"/>
    </source>
</evidence>
<comment type="similarity">
    <text evidence="3 13">Belongs to the class-I pyridoxal-phosphate-dependent aminotransferase family.</text>
</comment>
<dbReference type="InterPro" id="IPR015424">
    <property type="entry name" value="PyrdxlP-dep_Trfase"/>
</dbReference>
<dbReference type="GO" id="GO:0030170">
    <property type="term" value="F:pyridoxal phosphate binding"/>
    <property type="evidence" value="ECO:0007669"/>
    <property type="project" value="InterPro"/>
</dbReference>
<accession>R7UIX6</accession>
<evidence type="ECO:0000256" key="11">
    <source>
        <dbReference type="ARBA" id="ARBA00023232"/>
    </source>
</evidence>
<evidence type="ECO:0000256" key="6">
    <source>
        <dbReference type="ARBA" id="ARBA00015959"/>
    </source>
</evidence>
<dbReference type="InterPro" id="IPR005958">
    <property type="entry name" value="TyrNic_aminoTrfase"/>
</dbReference>
<dbReference type="GO" id="GO:0006572">
    <property type="term" value="P:L-tyrosine catabolic process"/>
    <property type="evidence" value="ECO:0007669"/>
    <property type="project" value="UniProtKB-KW"/>
</dbReference>
<dbReference type="OMA" id="CALDLCI"/>
<dbReference type="Gene3D" id="3.40.640.10">
    <property type="entry name" value="Type I PLP-dependent aspartate aminotransferase-like (Major domain)"/>
    <property type="match status" value="1"/>
</dbReference>
<feature type="modified residue" description="N6-(pyridoxal phosphate)lysine" evidence="14">
    <location>
        <position position="233"/>
    </location>
</feature>
<dbReference type="STRING" id="283909.R7UIX6"/>
<dbReference type="InterPro" id="IPR015421">
    <property type="entry name" value="PyrdxlP-dep_Trfase_major"/>
</dbReference>
<dbReference type="UniPathway" id="UPA00139">
    <property type="reaction ID" value="UER00338"/>
</dbReference>
<dbReference type="Pfam" id="PF00155">
    <property type="entry name" value="Aminotran_1_2"/>
    <property type="match status" value="1"/>
</dbReference>
<dbReference type="GO" id="GO:0006559">
    <property type="term" value="P:L-phenylalanine catabolic process"/>
    <property type="evidence" value="ECO:0007669"/>
    <property type="project" value="UniProtKB-UniRule"/>
</dbReference>
<evidence type="ECO:0000256" key="2">
    <source>
        <dbReference type="ARBA" id="ARBA00005203"/>
    </source>
</evidence>
<comment type="catalytic activity">
    <reaction evidence="12 13">
        <text>L-tyrosine + 2-oxoglutarate = 3-(4-hydroxyphenyl)pyruvate + L-glutamate</text>
        <dbReference type="Rhea" id="RHEA:15093"/>
        <dbReference type="ChEBI" id="CHEBI:16810"/>
        <dbReference type="ChEBI" id="CHEBI:29985"/>
        <dbReference type="ChEBI" id="CHEBI:36242"/>
        <dbReference type="ChEBI" id="CHEBI:58315"/>
        <dbReference type="EC" id="2.6.1.5"/>
    </reaction>
</comment>
<dbReference type="PANTHER" id="PTHR45744">
    <property type="entry name" value="TYROSINE AMINOTRANSFERASE"/>
    <property type="match status" value="1"/>
</dbReference>
<feature type="domain" description="Aminotransferase class I/classII large" evidence="15">
    <location>
        <begin position="25"/>
        <end position="387"/>
    </location>
</feature>
<reference evidence="18" key="1">
    <citation type="submission" date="2012-12" db="EMBL/GenBank/DDBJ databases">
        <authorList>
            <person name="Hellsten U."/>
            <person name="Grimwood J."/>
            <person name="Chapman J.A."/>
            <person name="Shapiro H."/>
            <person name="Aerts A."/>
            <person name="Otillar R.P."/>
            <person name="Terry A.Y."/>
            <person name="Boore J.L."/>
            <person name="Simakov O."/>
            <person name="Marletaz F."/>
            <person name="Cho S.-J."/>
            <person name="Edsinger-Gonzales E."/>
            <person name="Havlak P."/>
            <person name="Kuo D.-H."/>
            <person name="Larsson T."/>
            <person name="Lv J."/>
            <person name="Arendt D."/>
            <person name="Savage R."/>
            <person name="Osoegawa K."/>
            <person name="de Jong P."/>
            <person name="Lindberg D.R."/>
            <person name="Seaver E.C."/>
            <person name="Weisblat D.A."/>
            <person name="Putnam N.H."/>
            <person name="Grigoriev I.V."/>
            <person name="Rokhsar D.S."/>
        </authorList>
    </citation>
    <scope>NUCLEOTIDE SEQUENCE</scope>
    <source>
        <strain evidence="18">I ESC-2004</strain>
    </source>
</reference>
<keyword evidence="7" id="KW-0032">Aminotransferase</keyword>
<keyword evidence="9" id="KW-0828">Tyrosine catabolism</keyword>
<dbReference type="OrthoDB" id="7042322at2759"/>
<dbReference type="InterPro" id="IPR004839">
    <property type="entry name" value="Aminotransferase_I/II_large"/>
</dbReference>
<dbReference type="HOGENOM" id="CLU_017584_4_2_1"/>
<dbReference type="PANTHER" id="PTHR45744:SF2">
    <property type="entry name" value="TYROSINE AMINOTRANSFERASE"/>
    <property type="match status" value="1"/>
</dbReference>
<comment type="function">
    <text evidence="13">Transaminase involved in tyrosine breakdown. Converts tyrosine to p-hydroxyphenylpyruvate.</text>
</comment>
<dbReference type="FunCoup" id="R7UIX6">
    <property type="interactions" value="89"/>
</dbReference>
<organism evidence="16">
    <name type="scientific">Capitella teleta</name>
    <name type="common">Polychaete worm</name>
    <dbReference type="NCBI Taxonomy" id="283909"/>
    <lineage>
        <taxon>Eukaryota</taxon>
        <taxon>Metazoa</taxon>
        <taxon>Spiralia</taxon>
        <taxon>Lophotrochozoa</taxon>
        <taxon>Annelida</taxon>
        <taxon>Polychaeta</taxon>
        <taxon>Sedentaria</taxon>
        <taxon>Scolecida</taxon>
        <taxon>Capitellidae</taxon>
        <taxon>Capitella</taxon>
    </lineage>
</organism>
<evidence type="ECO:0000256" key="12">
    <source>
        <dbReference type="ARBA" id="ARBA00047798"/>
    </source>
</evidence>
<evidence type="ECO:0000256" key="13">
    <source>
        <dbReference type="PIRNR" id="PIRNR000517"/>
    </source>
</evidence>
<dbReference type="Gene3D" id="3.90.1150.10">
    <property type="entry name" value="Aspartate Aminotransferase, domain 1"/>
    <property type="match status" value="1"/>
</dbReference>
<dbReference type="FunFam" id="3.40.640.10:FF:000048">
    <property type="entry name" value="tyrosine aminotransferase"/>
    <property type="match status" value="1"/>
</dbReference>
<dbReference type="NCBIfam" id="TIGR01264">
    <property type="entry name" value="tyr_amTase_E"/>
    <property type="match status" value="1"/>
</dbReference>